<feature type="transmembrane region" description="Helical" evidence="5">
    <location>
        <begin position="37"/>
        <end position="60"/>
    </location>
</feature>
<dbReference type="GO" id="GO:0000271">
    <property type="term" value="P:polysaccharide biosynthetic process"/>
    <property type="evidence" value="ECO:0007669"/>
    <property type="project" value="InterPro"/>
</dbReference>
<dbReference type="OrthoDB" id="7060875at2"/>
<feature type="transmembrane region" description="Helical" evidence="5">
    <location>
        <begin position="12"/>
        <end position="31"/>
    </location>
</feature>
<dbReference type="EMBL" id="LNXX01000005">
    <property type="protein sequence ID" value="KTC93490.1"/>
    <property type="molecule type" value="Genomic_DNA"/>
</dbReference>
<protein>
    <submittedName>
        <fullName evidence="8">GtrA-like protein</fullName>
    </submittedName>
</protein>
<feature type="transmembrane region" description="Helical" evidence="5">
    <location>
        <begin position="110"/>
        <end position="127"/>
    </location>
</feature>
<dbReference type="STRING" id="28085.Lcin_0528"/>
<evidence type="ECO:0000313" key="7">
    <source>
        <dbReference type="EMBL" id="KTC93490.1"/>
    </source>
</evidence>
<evidence type="ECO:0000259" key="6">
    <source>
        <dbReference type="Pfam" id="PF04138"/>
    </source>
</evidence>
<evidence type="ECO:0000313" key="10">
    <source>
        <dbReference type="Proteomes" id="UP000255316"/>
    </source>
</evidence>
<dbReference type="AlphaFoldDB" id="A0A378IMN1"/>
<dbReference type="Proteomes" id="UP000054854">
    <property type="component" value="Unassembled WGS sequence"/>
</dbReference>
<dbReference type="GO" id="GO:0016020">
    <property type="term" value="C:membrane"/>
    <property type="evidence" value="ECO:0007669"/>
    <property type="project" value="UniProtKB-SubCell"/>
</dbReference>
<reference evidence="7 9" key="1">
    <citation type="submission" date="2015-11" db="EMBL/GenBank/DDBJ databases">
        <title>Genomic analysis of 38 Legionella species identifies large and diverse effector repertoires.</title>
        <authorList>
            <person name="Burstein D."/>
            <person name="Amaro F."/>
            <person name="Zusman T."/>
            <person name="Lifshitz Z."/>
            <person name="Cohen O."/>
            <person name="Gilbert J.A."/>
            <person name="Pupko T."/>
            <person name="Shuman H.A."/>
            <person name="Segal G."/>
        </authorList>
    </citation>
    <scope>NUCLEOTIDE SEQUENCE [LARGE SCALE GENOMIC DNA]</scope>
    <source>
        <strain evidence="7 9">CDC#72-OH-14</strain>
    </source>
</reference>
<dbReference type="EMBL" id="UGNX01000001">
    <property type="protein sequence ID" value="STX36508.1"/>
    <property type="molecule type" value="Genomic_DNA"/>
</dbReference>
<evidence type="ECO:0000256" key="3">
    <source>
        <dbReference type="ARBA" id="ARBA00022989"/>
    </source>
</evidence>
<gene>
    <name evidence="7" type="ORF">Lcin_0528</name>
    <name evidence="8" type="ORF">NCTC12438_03141</name>
</gene>
<dbReference type="Proteomes" id="UP000255316">
    <property type="component" value="Unassembled WGS sequence"/>
</dbReference>
<name>A0A378IMN1_9GAMM</name>
<accession>A0A378IMN1</accession>
<keyword evidence="4 5" id="KW-0472">Membrane</keyword>
<dbReference type="Pfam" id="PF04138">
    <property type="entry name" value="GtrA_DPMS_TM"/>
    <property type="match status" value="1"/>
</dbReference>
<comment type="subcellular location">
    <subcellularLocation>
        <location evidence="1">Membrane</location>
        <topology evidence="1">Multi-pass membrane protein</topology>
    </subcellularLocation>
</comment>
<feature type="domain" description="GtrA/DPMS transmembrane" evidence="6">
    <location>
        <begin position="13"/>
        <end position="132"/>
    </location>
</feature>
<sequence>MKKQFFSRQFVLFLFTGGIAAVINFSSRIAYGLWFNFSLSIFLAYITGMISAFILAKVVVFKKGTQSTHRSIMWFTLVNLIAVLQTWIISISLANYLLPFLGVDLFVEEIAHAVGLAVPVFTSYLGHKRWSFREAY</sequence>
<dbReference type="InterPro" id="IPR007267">
    <property type="entry name" value="GtrA_DPMS_TM"/>
</dbReference>
<keyword evidence="9" id="KW-1185">Reference proteome</keyword>
<reference evidence="8 10" key="2">
    <citation type="submission" date="2018-06" db="EMBL/GenBank/DDBJ databases">
        <authorList>
            <consortium name="Pathogen Informatics"/>
            <person name="Doyle S."/>
        </authorList>
    </citation>
    <scope>NUCLEOTIDE SEQUENCE [LARGE SCALE GENOMIC DNA]</scope>
    <source>
        <strain evidence="8 10">NCTC12438</strain>
    </source>
</reference>
<organism evidence="8 10">
    <name type="scientific">Legionella cincinnatiensis</name>
    <dbReference type="NCBI Taxonomy" id="28085"/>
    <lineage>
        <taxon>Bacteria</taxon>
        <taxon>Pseudomonadati</taxon>
        <taxon>Pseudomonadota</taxon>
        <taxon>Gammaproteobacteria</taxon>
        <taxon>Legionellales</taxon>
        <taxon>Legionellaceae</taxon>
        <taxon>Legionella</taxon>
    </lineage>
</organism>
<evidence type="ECO:0000256" key="5">
    <source>
        <dbReference type="SAM" id="Phobius"/>
    </source>
</evidence>
<feature type="transmembrane region" description="Helical" evidence="5">
    <location>
        <begin position="72"/>
        <end position="98"/>
    </location>
</feature>
<evidence type="ECO:0000256" key="4">
    <source>
        <dbReference type="ARBA" id="ARBA00023136"/>
    </source>
</evidence>
<keyword evidence="3 5" id="KW-1133">Transmembrane helix</keyword>
<evidence type="ECO:0000313" key="8">
    <source>
        <dbReference type="EMBL" id="STX36508.1"/>
    </source>
</evidence>
<evidence type="ECO:0000256" key="1">
    <source>
        <dbReference type="ARBA" id="ARBA00004141"/>
    </source>
</evidence>
<proteinExistence type="predicted"/>
<keyword evidence="2 5" id="KW-0812">Transmembrane</keyword>
<evidence type="ECO:0000313" key="9">
    <source>
        <dbReference type="Proteomes" id="UP000054854"/>
    </source>
</evidence>
<evidence type="ECO:0000256" key="2">
    <source>
        <dbReference type="ARBA" id="ARBA00022692"/>
    </source>
</evidence>
<dbReference type="RefSeq" id="WP_058463757.1">
    <property type="nucleotide sequence ID" value="NZ_CAAAHQ010000056.1"/>
</dbReference>